<evidence type="ECO:0000313" key="3">
    <source>
        <dbReference type="EnsemblMetazoa" id="PPA08425.1"/>
    </source>
</evidence>
<keyword evidence="4" id="KW-1185">Reference proteome</keyword>
<name>A0A2A6B517_PRIPA</name>
<dbReference type="InterPro" id="IPR028110">
    <property type="entry name" value="TMEM254"/>
</dbReference>
<dbReference type="GO" id="GO:0016616">
    <property type="term" value="F:oxidoreductase activity, acting on the CH-OH group of donors, NAD or NADP as acceptor"/>
    <property type="evidence" value="ECO:0000318"/>
    <property type="project" value="GO_Central"/>
</dbReference>
<evidence type="ECO:0000256" key="1">
    <source>
        <dbReference type="ARBA" id="ARBA00006484"/>
    </source>
</evidence>
<evidence type="ECO:0000313" key="4">
    <source>
        <dbReference type="Proteomes" id="UP000005239"/>
    </source>
</evidence>
<dbReference type="InterPro" id="IPR036291">
    <property type="entry name" value="NAD(P)-bd_dom_sf"/>
</dbReference>
<reference evidence="3" key="2">
    <citation type="submission" date="2022-06" db="UniProtKB">
        <authorList>
            <consortium name="EnsemblMetazoa"/>
        </authorList>
    </citation>
    <scope>IDENTIFICATION</scope>
    <source>
        <strain evidence="3">PS312</strain>
    </source>
</reference>
<dbReference type="Pfam" id="PF14934">
    <property type="entry name" value="TMEM254"/>
    <property type="match status" value="1"/>
</dbReference>
<dbReference type="PRINTS" id="PR00081">
    <property type="entry name" value="GDHRDH"/>
</dbReference>
<dbReference type="AlphaFoldDB" id="A0A2A6B517"/>
<sequence>MDNHTSWVFKLLSTLGVLLHVVFIDFPKDVYRWMTRSEKDVSDSVVVITGAGSGLGRKMAYYFAVRRKARVALIDVNEEGLRECCAEIDHEGGDARLWVADIRDAANLNTVAEEIDVEMGPVSIVVCNAAVLYFGAFLDLKTNELQKAMDINIMGTINTIRAFLTKMEQLNSGHIVTVSSIAGFAGETYGLAYCPTKFAVRGVMECLQMELRDRGLDGIVCTTLCPYFARTPMILNVGMRPTSTWIPFMSISSCARLMVSAILEEQTLAFIPSPISLIALTKSFCTRSVFLSLRDYLNCRYDPPADYTTTRVLTKVSLFQTIFLCLFILFIVLMSNYFRSVHPIWWAIIPPALLLNFIAFYAPNLLRVIPVAGPLIADFSIANPQIVRYTNLFAVAAHAGEGLLALGLSVSSGNSFATSFKWFVQTFIFGFPSLRMILGYKKKAAQGKKKSK</sequence>
<dbReference type="Pfam" id="PF00106">
    <property type="entry name" value="adh_short"/>
    <property type="match status" value="1"/>
</dbReference>
<dbReference type="InterPro" id="IPR002347">
    <property type="entry name" value="SDR_fam"/>
</dbReference>
<dbReference type="PANTHER" id="PTHR24322">
    <property type="entry name" value="PKSB"/>
    <property type="match status" value="1"/>
</dbReference>
<dbReference type="SUPFAM" id="SSF51735">
    <property type="entry name" value="NAD(P)-binding Rossmann-fold domains"/>
    <property type="match status" value="1"/>
</dbReference>
<reference evidence="4" key="1">
    <citation type="journal article" date="2008" name="Nat. Genet.">
        <title>The Pristionchus pacificus genome provides a unique perspective on nematode lifestyle and parasitism.</title>
        <authorList>
            <person name="Dieterich C."/>
            <person name="Clifton S.W."/>
            <person name="Schuster L.N."/>
            <person name="Chinwalla A."/>
            <person name="Delehaunty K."/>
            <person name="Dinkelacker I."/>
            <person name="Fulton L."/>
            <person name="Fulton R."/>
            <person name="Godfrey J."/>
            <person name="Minx P."/>
            <person name="Mitreva M."/>
            <person name="Roeseler W."/>
            <person name="Tian H."/>
            <person name="Witte H."/>
            <person name="Yang S.P."/>
            <person name="Wilson R.K."/>
            <person name="Sommer R.J."/>
        </authorList>
    </citation>
    <scope>NUCLEOTIDE SEQUENCE [LARGE SCALE GENOMIC DNA]</scope>
    <source>
        <strain evidence="4">PS312</strain>
    </source>
</reference>
<proteinExistence type="inferred from homology"/>
<dbReference type="GO" id="GO:0005811">
    <property type="term" value="C:lipid droplet"/>
    <property type="evidence" value="ECO:0000318"/>
    <property type="project" value="GO_Central"/>
</dbReference>
<gene>
    <name evidence="3" type="primary">WBGene00097979</name>
</gene>
<evidence type="ECO:0000256" key="2">
    <source>
        <dbReference type="ARBA" id="ARBA00023002"/>
    </source>
</evidence>
<keyword evidence="2" id="KW-0560">Oxidoreductase</keyword>
<protein>
    <submittedName>
        <fullName evidence="3">Dhs-29</fullName>
    </submittedName>
</protein>
<dbReference type="Proteomes" id="UP000005239">
    <property type="component" value="Unassembled WGS sequence"/>
</dbReference>
<accession>A0A8R1Y8A5</accession>
<dbReference type="PANTHER" id="PTHR24322:SF736">
    <property type="entry name" value="RETINOL DEHYDROGENASE 10"/>
    <property type="match status" value="1"/>
</dbReference>
<dbReference type="Gene3D" id="3.40.50.720">
    <property type="entry name" value="NAD(P)-binding Rossmann-like Domain"/>
    <property type="match status" value="1"/>
</dbReference>
<dbReference type="OrthoDB" id="10253736at2759"/>
<organism evidence="3 4">
    <name type="scientific">Pristionchus pacificus</name>
    <name type="common">Parasitic nematode worm</name>
    <dbReference type="NCBI Taxonomy" id="54126"/>
    <lineage>
        <taxon>Eukaryota</taxon>
        <taxon>Metazoa</taxon>
        <taxon>Ecdysozoa</taxon>
        <taxon>Nematoda</taxon>
        <taxon>Chromadorea</taxon>
        <taxon>Rhabditida</taxon>
        <taxon>Rhabditina</taxon>
        <taxon>Diplogasteromorpha</taxon>
        <taxon>Diplogasteroidea</taxon>
        <taxon>Neodiplogasteridae</taxon>
        <taxon>Pristionchus</taxon>
    </lineage>
</organism>
<accession>A0A2A6B517</accession>
<comment type="similarity">
    <text evidence="1">Belongs to the short-chain dehydrogenases/reductases (SDR) family.</text>
</comment>
<dbReference type="EnsemblMetazoa" id="PPA08425.1">
    <property type="protein sequence ID" value="PPA08425.1"/>
    <property type="gene ID" value="WBGene00097979"/>
</dbReference>